<dbReference type="EMBL" id="RZIJ01000047">
    <property type="protein sequence ID" value="RUQ61231.1"/>
    <property type="molecule type" value="Genomic_DNA"/>
</dbReference>
<dbReference type="Proteomes" id="UP000280346">
    <property type="component" value="Unassembled WGS sequence"/>
</dbReference>
<sequence length="373" mass="40745">MSARKPPASITVRIGGQPVDAEARPDLGKGLYAAWVEIDGEDVARYYRLDGSGKGAVLVDVTPQVAADLAARQRRADERLEREQREGEARLRRASGETLKDARSRHGDVIEEHSDKAGVKRLRSRSPIQILHAKHWLTGRQFSAGQALHEDYMRAQMVHQPLEAGSAPDSGDGGGGCFETAALEAAARVERVRACCDQLDGRLWPVVRAVVLRERTATEVASSARSEDRRAILVSLRAGLDVTGDCYGLQSGYARTQVRVGVFWVPVELAQDFNEVQGKHGELWRSRTLNGWPWIVEARTASEVYAQARAEVDRRVTDRLGPGPHASAAMGVVLAEDRKAASNAAAQRAASARIAEDRRAKAAAAERARVVRR</sequence>
<proteinExistence type="predicted"/>
<evidence type="ECO:0000256" key="1">
    <source>
        <dbReference type="SAM" id="MobiDB-lite"/>
    </source>
</evidence>
<name>A0A3S0V2Z3_9PROT</name>
<evidence type="ECO:0000313" key="3">
    <source>
        <dbReference type="Proteomes" id="UP000280346"/>
    </source>
</evidence>
<comment type="caution">
    <text evidence="2">The sequence shown here is derived from an EMBL/GenBank/DDBJ whole genome shotgun (WGS) entry which is preliminary data.</text>
</comment>
<feature type="region of interest" description="Disordered" evidence="1">
    <location>
        <begin position="75"/>
        <end position="106"/>
    </location>
</feature>
<keyword evidence="3" id="KW-1185">Reference proteome</keyword>
<accession>A0A3S0V2Z3</accession>
<reference evidence="2 3" key="1">
    <citation type="submission" date="2018-12" db="EMBL/GenBank/DDBJ databases">
        <authorList>
            <person name="Yang Y."/>
        </authorList>
    </citation>
    <scope>NUCLEOTIDE SEQUENCE [LARGE SCALE GENOMIC DNA]</scope>
    <source>
        <strain evidence="2 3">GSF71</strain>
    </source>
</reference>
<gene>
    <name evidence="2" type="ORF">EJ913_29935</name>
</gene>
<dbReference type="AlphaFoldDB" id="A0A3S0V2Z3"/>
<dbReference type="RefSeq" id="WP_127004900.1">
    <property type="nucleotide sequence ID" value="NZ_JBNPXW010000033.1"/>
</dbReference>
<evidence type="ECO:0000313" key="2">
    <source>
        <dbReference type="EMBL" id="RUQ61231.1"/>
    </source>
</evidence>
<protein>
    <submittedName>
        <fullName evidence="2">Uncharacterized protein</fullName>
    </submittedName>
</protein>
<organism evidence="2 3">
    <name type="scientific">Azospirillum doebereinerae</name>
    <dbReference type="NCBI Taxonomy" id="92933"/>
    <lineage>
        <taxon>Bacteria</taxon>
        <taxon>Pseudomonadati</taxon>
        <taxon>Pseudomonadota</taxon>
        <taxon>Alphaproteobacteria</taxon>
        <taxon>Rhodospirillales</taxon>
        <taxon>Azospirillaceae</taxon>
        <taxon>Azospirillum</taxon>
    </lineage>
</organism>